<proteinExistence type="predicted"/>
<dbReference type="InterPro" id="IPR021249">
    <property type="entry name" value="DUF2788"/>
</dbReference>
<evidence type="ECO:0008006" key="4">
    <source>
        <dbReference type="Google" id="ProtNLM"/>
    </source>
</evidence>
<evidence type="ECO:0000313" key="3">
    <source>
        <dbReference type="Proteomes" id="UP000321726"/>
    </source>
</evidence>
<evidence type="ECO:0000256" key="1">
    <source>
        <dbReference type="SAM" id="Phobius"/>
    </source>
</evidence>
<protein>
    <recommendedName>
        <fullName evidence="4">DUF2788 domain-containing protein</fullName>
    </recommendedName>
</protein>
<name>A0ABQ0W8Y5_9GAMM</name>
<dbReference type="EMBL" id="BJXU01000004">
    <property type="protein sequence ID" value="GEN22150.1"/>
    <property type="molecule type" value="Genomic_DNA"/>
</dbReference>
<gene>
    <name evidence="2" type="ORF">HCU01_00990</name>
</gene>
<keyword evidence="1" id="KW-0812">Transmembrane</keyword>
<organism evidence="2 3">
    <name type="scientific">Halomonas cupida</name>
    <dbReference type="NCBI Taxonomy" id="44933"/>
    <lineage>
        <taxon>Bacteria</taxon>
        <taxon>Pseudomonadati</taxon>
        <taxon>Pseudomonadota</taxon>
        <taxon>Gammaproteobacteria</taxon>
        <taxon>Oceanospirillales</taxon>
        <taxon>Halomonadaceae</taxon>
        <taxon>Halomonas</taxon>
    </lineage>
</organism>
<sequence length="109" mass="12135">MPSLVGALAPQSVLRTATLQGNHHSGYHGVIVPFDLHQEPAMRETFDAWITPIMIGALMLFMCFIILDLARRSKAGRFGTLMMFVVLGAGMLGYVFKVVITWWLEQQGI</sequence>
<feature type="transmembrane region" description="Helical" evidence="1">
    <location>
        <begin position="49"/>
        <end position="69"/>
    </location>
</feature>
<comment type="caution">
    <text evidence="2">The sequence shown here is derived from an EMBL/GenBank/DDBJ whole genome shotgun (WGS) entry which is preliminary data.</text>
</comment>
<keyword evidence="1" id="KW-1133">Transmembrane helix</keyword>
<accession>A0ABQ0W8Y5</accession>
<dbReference type="Pfam" id="PF10981">
    <property type="entry name" value="DUF2788"/>
    <property type="match status" value="1"/>
</dbReference>
<reference evidence="2 3" key="1">
    <citation type="submission" date="2019-07" db="EMBL/GenBank/DDBJ databases">
        <title>Whole genome shotgun sequence of Halomonas cupida NBRC 102219.</title>
        <authorList>
            <person name="Hosoyama A."/>
            <person name="Uohara A."/>
            <person name="Ohji S."/>
            <person name="Ichikawa N."/>
        </authorList>
    </citation>
    <scope>NUCLEOTIDE SEQUENCE [LARGE SCALE GENOMIC DNA]</scope>
    <source>
        <strain evidence="2 3">NBRC 102219</strain>
    </source>
</reference>
<dbReference type="Proteomes" id="UP000321726">
    <property type="component" value="Unassembled WGS sequence"/>
</dbReference>
<feature type="transmembrane region" description="Helical" evidence="1">
    <location>
        <begin position="81"/>
        <end position="104"/>
    </location>
</feature>
<evidence type="ECO:0000313" key="2">
    <source>
        <dbReference type="EMBL" id="GEN22150.1"/>
    </source>
</evidence>
<keyword evidence="3" id="KW-1185">Reference proteome</keyword>
<keyword evidence="1" id="KW-0472">Membrane</keyword>